<dbReference type="EMBL" id="BTRK01000006">
    <property type="protein sequence ID" value="GMR57292.1"/>
    <property type="molecule type" value="Genomic_DNA"/>
</dbReference>
<feature type="domain" description="Peptidase S1" evidence="2">
    <location>
        <begin position="1"/>
        <end position="222"/>
    </location>
</feature>
<dbReference type="PROSITE" id="PS50240">
    <property type="entry name" value="TRYPSIN_DOM"/>
    <property type="match status" value="1"/>
</dbReference>
<dbReference type="SMART" id="SM00020">
    <property type="entry name" value="Tryp_SPc"/>
    <property type="match status" value="1"/>
</dbReference>
<dbReference type="PANTHER" id="PTHR24250">
    <property type="entry name" value="CHYMOTRYPSIN-RELATED"/>
    <property type="match status" value="1"/>
</dbReference>
<dbReference type="InterPro" id="IPR009003">
    <property type="entry name" value="Peptidase_S1_PA"/>
</dbReference>
<gene>
    <name evidence="3" type="ORF">PMAYCL1PPCAC_27487</name>
</gene>
<evidence type="ECO:0000313" key="3">
    <source>
        <dbReference type="EMBL" id="GMR57292.1"/>
    </source>
</evidence>
<dbReference type="InterPro" id="IPR043504">
    <property type="entry name" value="Peptidase_S1_PA_chymotrypsin"/>
</dbReference>
<dbReference type="GO" id="GO:0004252">
    <property type="term" value="F:serine-type endopeptidase activity"/>
    <property type="evidence" value="ECO:0007669"/>
    <property type="project" value="InterPro"/>
</dbReference>
<keyword evidence="4" id="KW-1185">Reference proteome</keyword>
<name>A0AAN5D7S8_9BILA</name>
<reference evidence="4" key="1">
    <citation type="submission" date="2022-10" db="EMBL/GenBank/DDBJ databases">
        <title>Genome assembly of Pristionchus species.</title>
        <authorList>
            <person name="Yoshida K."/>
            <person name="Sommer R.J."/>
        </authorList>
    </citation>
    <scope>NUCLEOTIDE SEQUENCE [LARGE SCALE GENOMIC DNA]</scope>
    <source>
        <strain evidence="4">RS5460</strain>
    </source>
</reference>
<evidence type="ECO:0000259" key="2">
    <source>
        <dbReference type="PROSITE" id="PS50240"/>
    </source>
</evidence>
<sequence>WPWTAGVCENDWFGGCNFKCVATVIGERWALATASCLSGNLKDWRVRGGLVRENVQEEEEQRLAVKAVYQHPSYDPSTKQDNILLIETKDEFTFNDYVQPICLPVEDDDVFSPNLFGWVTGWGEQKKAGRLNKAMEQAKIDMDGSEVCEKTWGRMMYESETCAGDSAKTLCKYDEGVPLMVQSPNGTWFQHGSASMIDGNCKLPAIFSKISFFCNWISASTNGEVQCIKRM</sequence>
<dbReference type="InterPro" id="IPR001254">
    <property type="entry name" value="Trypsin_dom"/>
</dbReference>
<dbReference type="Pfam" id="PF00089">
    <property type="entry name" value="Trypsin"/>
    <property type="match status" value="1"/>
</dbReference>
<dbReference type="AlphaFoldDB" id="A0AAN5D7S8"/>
<dbReference type="PANTHER" id="PTHR24250:SF27">
    <property type="entry name" value="ELASTASE 2 LIKE"/>
    <property type="match status" value="1"/>
</dbReference>
<comment type="caution">
    <text evidence="3">The sequence shown here is derived from an EMBL/GenBank/DDBJ whole genome shotgun (WGS) entry which is preliminary data.</text>
</comment>
<dbReference type="CDD" id="cd00190">
    <property type="entry name" value="Tryp_SPc"/>
    <property type="match status" value="1"/>
</dbReference>
<accession>A0AAN5D7S8</accession>
<organism evidence="3 4">
    <name type="scientific">Pristionchus mayeri</name>
    <dbReference type="NCBI Taxonomy" id="1317129"/>
    <lineage>
        <taxon>Eukaryota</taxon>
        <taxon>Metazoa</taxon>
        <taxon>Ecdysozoa</taxon>
        <taxon>Nematoda</taxon>
        <taxon>Chromadorea</taxon>
        <taxon>Rhabditida</taxon>
        <taxon>Rhabditina</taxon>
        <taxon>Diplogasteromorpha</taxon>
        <taxon>Diplogasteroidea</taxon>
        <taxon>Neodiplogasteridae</taxon>
        <taxon>Pristionchus</taxon>
    </lineage>
</organism>
<evidence type="ECO:0000313" key="4">
    <source>
        <dbReference type="Proteomes" id="UP001328107"/>
    </source>
</evidence>
<keyword evidence="1" id="KW-1015">Disulfide bond</keyword>
<protein>
    <recommendedName>
        <fullName evidence="2">Peptidase S1 domain-containing protein</fullName>
    </recommendedName>
</protein>
<dbReference type="SUPFAM" id="SSF50494">
    <property type="entry name" value="Trypsin-like serine proteases"/>
    <property type="match status" value="1"/>
</dbReference>
<proteinExistence type="predicted"/>
<dbReference type="GO" id="GO:0006508">
    <property type="term" value="P:proteolysis"/>
    <property type="evidence" value="ECO:0007669"/>
    <property type="project" value="InterPro"/>
</dbReference>
<evidence type="ECO:0000256" key="1">
    <source>
        <dbReference type="ARBA" id="ARBA00023157"/>
    </source>
</evidence>
<dbReference type="Proteomes" id="UP001328107">
    <property type="component" value="Unassembled WGS sequence"/>
</dbReference>
<dbReference type="Gene3D" id="2.40.10.10">
    <property type="entry name" value="Trypsin-like serine proteases"/>
    <property type="match status" value="1"/>
</dbReference>
<dbReference type="FunFam" id="2.40.10.10:FF:000068">
    <property type="entry name" value="transmembrane protease serine 2"/>
    <property type="match status" value="1"/>
</dbReference>
<feature type="non-terminal residue" evidence="3">
    <location>
        <position position="1"/>
    </location>
</feature>